<dbReference type="Gene3D" id="3.30.110.20">
    <property type="entry name" value="Alba-like domain"/>
    <property type="match status" value="1"/>
</dbReference>
<dbReference type="GO" id="GO:0000172">
    <property type="term" value="C:ribonuclease MRP complex"/>
    <property type="evidence" value="ECO:0007669"/>
    <property type="project" value="InterPro"/>
</dbReference>
<sequence>MSAPTPVVAAPAPSTAATTPATAFNIQKELASLRHEKKNHDLNRLPPSTTIQRRPINHAPIADIHAGAHVPKCVYVSRHTPVMAAVKRVKKILREIERRAVQAAIGGGTRGGKPRSVARDGGERGVAQGVAKVNEVLRREREEVLVKASGRAMEQALHVAEWFRSKEKEVLCDVVVRTGSVSVVDDIVEVEVDQEVRDDAQKEGDALEDNESSEVECGETTLELLGDITTSTVPQNSATEVQRESEDVLMMTAEESQPVRESRKRKRRKKSTRPMYDKDDVPEARLRWVKTVEVAISLRA</sequence>
<comment type="caution">
    <text evidence="5">The sequence shown here is derived from an EMBL/GenBank/DDBJ whole genome shotgun (WGS) entry which is preliminary data.</text>
</comment>
<dbReference type="GeneID" id="89969719"/>
<dbReference type="InterPro" id="IPR014612">
    <property type="entry name" value="Pop7/Rpp20"/>
</dbReference>
<evidence type="ECO:0000256" key="3">
    <source>
        <dbReference type="ARBA" id="ARBA00023242"/>
    </source>
</evidence>
<gene>
    <name evidence="5" type="ORF">LTR84_001499</name>
</gene>
<name>A0AAV9NCR6_9EURO</name>
<keyword evidence="2" id="KW-0819">tRNA processing</keyword>
<dbReference type="PANTHER" id="PTHR28256">
    <property type="entry name" value="RIBONUCLEASES P/MRP PROTEIN SUBUNIT POP7"/>
    <property type="match status" value="1"/>
</dbReference>
<evidence type="ECO:0000256" key="1">
    <source>
        <dbReference type="ARBA" id="ARBA00004123"/>
    </source>
</evidence>
<dbReference type="GO" id="GO:0006364">
    <property type="term" value="P:rRNA processing"/>
    <property type="evidence" value="ECO:0007669"/>
    <property type="project" value="TreeGrafter"/>
</dbReference>
<dbReference type="GO" id="GO:0001682">
    <property type="term" value="P:tRNA 5'-leader removal"/>
    <property type="evidence" value="ECO:0007669"/>
    <property type="project" value="InterPro"/>
</dbReference>
<reference evidence="5 6" key="1">
    <citation type="submission" date="2023-08" db="EMBL/GenBank/DDBJ databases">
        <title>Black Yeasts Isolated from many extreme environments.</title>
        <authorList>
            <person name="Coleine C."/>
            <person name="Stajich J.E."/>
            <person name="Selbmann L."/>
        </authorList>
    </citation>
    <scope>NUCLEOTIDE SEQUENCE [LARGE SCALE GENOMIC DNA]</scope>
    <source>
        <strain evidence="5 6">CCFEE 5792</strain>
    </source>
</reference>
<organism evidence="5 6">
    <name type="scientific">Exophiala bonariae</name>
    <dbReference type="NCBI Taxonomy" id="1690606"/>
    <lineage>
        <taxon>Eukaryota</taxon>
        <taxon>Fungi</taxon>
        <taxon>Dikarya</taxon>
        <taxon>Ascomycota</taxon>
        <taxon>Pezizomycotina</taxon>
        <taxon>Eurotiomycetes</taxon>
        <taxon>Chaetothyriomycetidae</taxon>
        <taxon>Chaetothyriales</taxon>
        <taxon>Herpotrichiellaceae</taxon>
        <taxon>Exophiala</taxon>
    </lineage>
</organism>
<proteinExistence type="predicted"/>
<dbReference type="GO" id="GO:0005655">
    <property type="term" value="C:nucleolar ribonuclease P complex"/>
    <property type="evidence" value="ECO:0007669"/>
    <property type="project" value="InterPro"/>
</dbReference>
<dbReference type="InterPro" id="IPR036882">
    <property type="entry name" value="Alba-like_dom_sf"/>
</dbReference>
<feature type="region of interest" description="Disordered" evidence="4">
    <location>
        <begin position="197"/>
        <end position="216"/>
    </location>
</feature>
<dbReference type="AlphaFoldDB" id="A0AAV9NCR6"/>
<dbReference type="Proteomes" id="UP001358417">
    <property type="component" value="Unassembled WGS sequence"/>
</dbReference>
<protein>
    <submittedName>
        <fullName evidence="5">Uncharacterized protein</fullName>
    </submittedName>
</protein>
<dbReference type="InterPro" id="IPR020241">
    <property type="entry name" value="RNase_P/MRP_Pop7_fungi"/>
</dbReference>
<evidence type="ECO:0000256" key="4">
    <source>
        <dbReference type="SAM" id="MobiDB-lite"/>
    </source>
</evidence>
<evidence type="ECO:0000313" key="5">
    <source>
        <dbReference type="EMBL" id="KAK5054608.1"/>
    </source>
</evidence>
<keyword evidence="6" id="KW-1185">Reference proteome</keyword>
<accession>A0AAV9NCR6</accession>
<evidence type="ECO:0000256" key="2">
    <source>
        <dbReference type="ARBA" id="ARBA00022694"/>
    </source>
</evidence>
<feature type="compositionally biased region" description="Basic residues" evidence="4">
    <location>
        <begin position="262"/>
        <end position="272"/>
    </location>
</feature>
<dbReference type="GO" id="GO:0000294">
    <property type="term" value="P:nuclear-transcribed mRNA catabolic process, RNase MRP-dependent"/>
    <property type="evidence" value="ECO:0007669"/>
    <property type="project" value="TreeGrafter"/>
</dbReference>
<dbReference type="EMBL" id="JAVRRD010000010">
    <property type="protein sequence ID" value="KAK5054608.1"/>
    <property type="molecule type" value="Genomic_DNA"/>
</dbReference>
<dbReference type="RefSeq" id="XP_064707381.1">
    <property type="nucleotide sequence ID" value="XM_064845123.1"/>
</dbReference>
<dbReference type="GO" id="GO:0000171">
    <property type="term" value="F:ribonuclease MRP activity"/>
    <property type="evidence" value="ECO:0007669"/>
    <property type="project" value="TreeGrafter"/>
</dbReference>
<dbReference type="GO" id="GO:0003723">
    <property type="term" value="F:RNA binding"/>
    <property type="evidence" value="ECO:0007669"/>
    <property type="project" value="TreeGrafter"/>
</dbReference>
<dbReference type="PANTHER" id="PTHR28256:SF1">
    <property type="entry name" value="RIBONUCLEASES P_MRP PROTEIN SUBUNIT POP7"/>
    <property type="match status" value="1"/>
</dbReference>
<keyword evidence="3" id="KW-0539">Nucleus</keyword>
<dbReference type="Pfam" id="PF12328">
    <property type="entry name" value="Rpp20"/>
    <property type="match status" value="1"/>
</dbReference>
<comment type="subcellular location">
    <subcellularLocation>
        <location evidence="1">Nucleus</location>
    </subcellularLocation>
</comment>
<evidence type="ECO:0000313" key="6">
    <source>
        <dbReference type="Proteomes" id="UP001358417"/>
    </source>
</evidence>
<feature type="region of interest" description="Disordered" evidence="4">
    <location>
        <begin position="250"/>
        <end position="278"/>
    </location>
</feature>
<feature type="compositionally biased region" description="Acidic residues" evidence="4">
    <location>
        <begin position="206"/>
        <end position="216"/>
    </location>
</feature>
<dbReference type="GO" id="GO:0004526">
    <property type="term" value="F:ribonuclease P activity"/>
    <property type="evidence" value="ECO:0007669"/>
    <property type="project" value="TreeGrafter"/>
</dbReference>
<dbReference type="GO" id="GO:0034965">
    <property type="term" value="P:intronic box C/D snoRNA processing"/>
    <property type="evidence" value="ECO:0007669"/>
    <property type="project" value="TreeGrafter"/>
</dbReference>